<sequence>MNTGLACCGKTSCKMKILYTLDAVIKNFGCISGIMMARESELPRHHVSCIESIPISATLVTGQGDGRYDSGRRERRRHRRVPATPNEEVFVENNFDLGAVDTRGVDEGKDPRVAAVTE</sequence>
<reference evidence="1 2" key="2">
    <citation type="journal article" date="2022" name="Mol. Ecol. Resour.">
        <title>The genomes of chicory, endive, great burdock and yacon provide insights into Asteraceae paleo-polyploidization history and plant inulin production.</title>
        <authorList>
            <person name="Fan W."/>
            <person name="Wang S."/>
            <person name="Wang H."/>
            <person name="Wang A."/>
            <person name="Jiang F."/>
            <person name="Liu H."/>
            <person name="Zhao H."/>
            <person name="Xu D."/>
            <person name="Zhang Y."/>
        </authorList>
    </citation>
    <scope>NUCLEOTIDE SEQUENCE [LARGE SCALE GENOMIC DNA]</scope>
    <source>
        <strain evidence="2">cv. Yunnan</strain>
        <tissue evidence="1">Leaves</tissue>
    </source>
</reference>
<accession>A0ACB9E8P9</accession>
<reference evidence="2" key="1">
    <citation type="journal article" date="2022" name="Mol. Ecol. Resour.">
        <title>The genomes of chicory, endive, great burdock and yacon provide insights into Asteraceae palaeo-polyploidization history and plant inulin production.</title>
        <authorList>
            <person name="Fan W."/>
            <person name="Wang S."/>
            <person name="Wang H."/>
            <person name="Wang A."/>
            <person name="Jiang F."/>
            <person name="Liu H."/>
            <person name="Zhao H."/>
            <person name="Xu D."/>
            <person name="Zhang Y."/>
        </authorList>
    </citation>
    <scope>NUCLEOTIDE SEQUENCE [LARGE SCALE GENOMIC DNA]</scope>
    <source>
        <strain evidence="2">cv. Yunnan</strain>
    </source>
</reference>
<evidence type="ECO:0000313" key="1">
    <source>
        <dbReference type="EMBL" id="KAI3755309.1"/>
    </source>
</evidence>
<organism evidence="1 2">
    <name type="scientific">Smallanthus sonchifolius</name>
    <dbReference type="NCBI Taxonomy" id="185202"/>
    <lineage>
        <taxon>Eukaryota</taxon>
        <taxon>Viridiplantae</taxon>
        <taxon>Streptophyta</taxon>
        <taxon>Embryophyta</taxon>
        <taxon>Tracheophyta</taxon>
        <taxon>Spermatophyta</taxon>
        <taxon>Magnoliopsida</taxon>
        <taxon>eudicotyledons</taxon>
        <taxon>Gunneridae</taxon>
        <taxon>Pentapetalae</taxon>
        <taxon>asterids</taxon>
        <taxon>campanulids</taxon>
        <taxon>Asterales</taxon>
        <taxon>Asteraceae</taxon>
        <taxon>Asteroideae</taxon>
        <taxon>Heliantheae alliance</taxon>
        <taxon>Millerieae</taxon>
        <taxon>Smallanthus</taxon>
    </lineage>
</organism>
<dbReference type="Proteomes" id="UP001056120">
    <property type="component" value="Linkage Group LG18"/>
</dbReference>
<name>A0ACB9E8P9_9ASTR</name>
<protein>
    <submittedName>
        <fullName evidence="1">Uncharacterized protein</fullName>
    </submittedName>
</protein>
<proteinExistence type="predicted"/>
<dbReference type="EMBL" id="CM042035">
    <property type="protein sequence ID" value="KAI3755309.1"/>
    <property type="molecule type" value="Genomic_DNA"/>
</dbReference>
<keyword evidence="2" id="KW-1185">Reference proteome</keyword>
<comment type="caution">
    <text evidence="1">The sequence shown here is derived from an EMBL/GenBank/DDBJ whole genome shotgun (WGS) entry which is preliminary data.</text>
</comment>
<evidence type="ECO:0000313" key="2">
    <source>
        <dbReference type="Proteomes" id="UP001056120"/>
    </source>
</evidence>
<gene>
    <name evidence="1" type="ORF">L1987_55105</name>
</gene>